<dbReference type="AlphaFoldDB" id="A0A0F9B3W4"/>
<proteinExistence type="predicted"/>
<protein>
    <submittedName>
        <fullName evidence="1">Uncharacterized protein</fullName>
    </submittedName>
</protein>
<dbReference type="EMBL" id="LAZR01042863">
    <property type="protein sequence ID" value="KKL08472.1"/>
    <property type="molecule type" value="Genomic_DNA"/>
</dbReference>
<sequence>PRLFVANVPHGRSAKRDARERHVAVDLRYVVSQSDRWMRTLGAPAQLETQAGQEAWTPPVSGDPEYRVLLQSWTEDLEAQQSTASVILERIPK</sequence>
<accession>A0A0F9B3W4</accession>
<organism evidence="1">
    <name type="scientific">marine sediment metagenome</name>
    <dbReference type="NCBI Taxonomy" id="412755"/>
    <lineage>
        <taxon>unclassified sequences</taxon>
        <taxon>metagenomes</taxon>
        <taxon>ecological metagenomes</taxon>
    </lineage>
</organism>
<reference evidence="1" key="1">
    <citation type="journal article" date="2015" name="Nature">
        <title>Complex archaea that bridge the gap between prokaryotes and eukaryotes.</title>
        <authorList>
            <person name="Spang A."/>
            <person name="Saw J.H."/>
            <person name="Jorgensen S.L."/>
            <person name="Zaremba-Niedzwiedzka K."/>
            <person name="Martijn J."/>
            <person name="Lind A.E."/>
            <person name="van Eijk R."/>
            <person name="Schleper C."/>
            <person name="Guy L."/>
            <person name="Ettema T.J."/>
        </authorList>
    </citation>
    <scope>NUCLEOTIDE SEQUENCE</scope>
</reference>
<evidence type="ECO:0000313" key="1">
    <source>
        <dbReference type="EMBL" id="KKL08472.1"/>
    </source>
</evidence>
<name>A0A0F9B3W4_9ZZZZ</name>
<comment type="caution">
    <text evidence="1">The sequence shown here is derived from an EMBL/GenBank/DDBJ whole genome shotgun (WGS) entry which is preliminary data.</text>
</comment>
<gene>
    <name evidence="1" type="ORF">LCGC14_2575490</name>
</gene>
<feature type="non-terminal residue" evidence="1">
    <location>
        <position position="1"/>
    </location>
</feature>